<dbReference type="Proteomes" id="UP000237000">
    <property type="component" value="Unassembled WGS sequence"/>
</dbReference>
<evidence type="ECO:0000313" key="1">
    <source>
        <dbReference type="EMBL" id="PON97720.1"/>
    </source>
</evidence>
<sequence length="53" mass="5972">MLSHDRAKNSNKLCDYGYPWLSDPNVEGKNRSSGEGDRGSELLHYKYASMVHG</sequence>
<accession>A0A2P5FIV6</accession>
<proteinExistence type="predicted"/>
<dbReference type="InParanoid" id="A0A2P5FIV6"/>
<organism evidence="1 2">
    <name type="scientific">Trema orientale</name>
    <name type="common">Charcoal tree</name>
    <name type="synonym">Celtis orientalis</name>
    <dbReference type="NCBI Taxonomy" id="63057"/>
    <lineage>
        <taxon>Eukaryota</taxon>
        <taxon>Viridiplantae</taxon>
        <taxon>Streptophyta</taxon>
        <taxon>Embryophyta</taxon>
        <taxon>Tracheophyta</taxon>
        <taxon>Spermatophyta</taxon>
        <taxon>Magnoliopsida</taxon>
        <taxon>eudicotyledons</taxon>
        <taxon>Gunneridae</taxon>
        <taxon>Pentapetalae</taxon>
        <taxon>rosids</taxon>
        <taxon>fabids</taxon>
        <taxon>Rosales</taxon>
        <taxon>Cannabaceae</taxon>
        <taxon>Trema</taxon>
    </lineage>
</organism>
<reference evidence="2" key="1">
    <citation type="submission" date="2016-06" db="EMBL/GenBank/DDBJ databases">
        <title>Parallel loss of symbiosis genes in relatives of nitrogen-fixing non-legume Parasponia.</title>
        <authorList>
            <person name="Van Velzen R."/>
            <person name="Holmer R."/>
            <person name="Bu F."/>
            <person name="Rutten L."/>
            <person name="Van Zeijl A."/>
            <person name="Liu W."/>
            <person name="Santuari L."/>
            <person name="Cao Q."/>
            <person name="Sharma T."/>
            <person name="Shen D."/>
            <person name="Roswanjaya Y."/>
            <person name="Wardhani T."/>
            <person name="Kalhor M.S."/>
            <person name="Jansen J."/>
            <person name="Van den Hoogen J."/>
            <person name="Gungor B."/>
            <person name="Hartog M."/>
            <person name="Hontelez J."/>
            <person name="Verver J."/>
            <person name="Yang W.-C."/>
            <person name="Schijlen E."/>
            <person name="Repin R."/>
            <person name="Schilthuizen M."/>
            <person name="Schranz E."/>
            <person name="Heidstra R."/>
            <person name="Miyata K."/>
            <person name="Fedorova E."/>
            <person name="Kohlen W."/>
            <person name="Bisseling T."/>
            <person name="Smit S."/>
            <person name="Geurts R."/>
        </authorList>
    </citation>
    <scope>NUCLEOTIDE SEQUENCE [LARGE SCALE GENOMIC DNA]</scope>
    <source>
        <strain evidence="2">cv. RG33-2</strain>
    </source>
</reference>
<dbReference type="AlphaFoldDB" id="A0A2P5FIV6"/>
<name>A0A2P5FIV6_TREOI</name>
<protein>
    <submittedName>
        <fullName evidence="1">Uncharacterized protein</fullName>
    </submittedName>
</protein>
<keyword evidence="2" id="KW-1185">Reference proteome</keyword>
<evidence type="ECO:0000313" key="2">
    <source>
        <dbReference type="Proteomes" id="UP000237000"/>
    </source>
</evidence>
<comment type="caution">
    <text evidence="1">The sequence shown here is derived from an EMBL/GenBank/DDBJ whole genome shotgun (WGS) entry which is preliminary data.</text>
</comment>
<feature type="non-terminal residue" evidence="1">
    <location>
        <position position="53"/>
    </location>
</feature>
<dbReference type="EMBL" id="JXTC01000030">
    <property type="protein sequence ID" value="PON97720.1"/>
    <property type="molecule type" value="Genomic_DNA"/>
</dbReference>
<gene>
    <name evidence="1" type="ORF">TorRG33x02_066300</name>
</gene>